<evidence type="ECO:0000313" key="3">
    <source>
        <dbReference type="Proteomes" id="UP000646548"/>
    </source>
</evidence>
<organism evidence="2 3">
    <name type="scientific">Oryzias melastigma</name>
    <name type="common">Marine medaka</name>
    <dbReference type="NCBI Taxonomy" id="30732"/>
    <lineage>
        <taxon>Eukaryota</taxon>
        <taxon>Metazoa</taxon>
        <taxon>Chordata</taxon>
        <taxon>Craniata</taxon>
        <taxon>Vertebrata</taxon>
        <taxon>Euteleostomi</taxon>
        <taxon>Actinopterygii</taxon>
        <taxon>Neopterygii</taxon>
        <taxon>Teleostei</taxon>
        <taxon>Neoteleostei</taxon>
        <taxon>Acanthomorphata</taxon>
        <taxon>Ovalentaria</taxon>
        <taxon>Atherinomorphae</taxon>
        <taxon>Beloniformes</taxon>
        <taxon>Adrianichthyidae</taxon>
        <taxon>Oryziinae</taxon>
        <taxon>Oryzias</taxon>
    </lineage>
</organism>
<evidence type="ECO:0000256" key="1">
    <source>
        <dbReference type="SAM" id="MobiDB-lite"/>
    </source>
</evidence>
<evidence type="ECO:0000313" key="2">
    <source>
        <dbReference type="EMBL" id="KAF6735933.1"/>
    </source>
</evidence>
<comment type="caution">
    <text evidence="2">The sequence shown here is derived from an EMBL/GenBank/DDBJ whole genome shotgun (WGS) entry which is preliminary data.</text>
</comment>
<dbReference type="AlphaFoldDB" id="A0A834FKM1"/>
<dbReference type="Proteomes" id="UP000646548">
    <property type="component" value="Unassembled WGS sequence"/>
</dbReference>
<name>A0A834FKM1_ORYME</name>
<accession>A0A834FKM1</accession>
<gene>
    <name evidence="2" type="ORF">FQA47_006216</name>
</gene>
<reference evidence="2" key="1">
    <citation type="journal article" name="BMC Genomics">
        <title>Long-read sequencing and de novo genome assembly of marine medaka (Oryzias melastigma).</title>
        <authorList>
            <person name="Liang P."/>
            <person name="Saqib H.S.A."/>
            <person name="Ni X."/>
            <person name="Shen Y."/>
        </authorList>
    </citation>
    <scope>NUCLEOTIDE SEQUENCE</scope>
    <source>
        <strain evidence="2">Bigg-433</strain>
    </source>
</reference>
<sequence>MFNLLNSCINVHRRSASSLISRSIIAHHENQLIRSLMLSARACLASRAAPPPRAAEPWRSDGRSRAGRAALSAQHSRHEPLRGRRVRGGGGGGLGDSCGLLI</sequence>
<proteinExistence type="predicted"/>
<protein>
    <submittedName>
        <fullName evidence="2">Uncharacterized protein</fullName>
    </submittedName>
</protein>
<dbReference type="EMBL" id="WKFB01000099">
    <property type="protein sequence ID" value="KAF6735933.1"/>
    <property type="molecule type" value="Genomic_DNA"/>
</dbReference>
<feature type="region of interest" description="Disordered" evidence="1">
    <location>
        <begin position="48"/>
        <end position="102"/>
    </location>
</feature>